<protein>
    <recommendedName>
        <fullName evidence="4">Integral membrane protein</fullName>
    </recommendedName>
</protein>
<reference evidence="2 3" key="1">
    <citation type="submission" date="2016-10" db="EMBL/GenBank/DDBJ databases">
        <authorList>
            <person name="de Groot N.N."/>
        </authorList>
    </citation>
    <scope>NUCLEOTIDE SEQUENCE [LARGE SCALE GENOMIC DNA]</scope>
    <source>
        <strain evidence="2 3">CGMCC 4.3143</strain>
    </source>
</reference>
<gene>
    <name evidence="2" type="ORF">SAMN05216377_106254</name>
</gene>
<dbReference type="STRING" id="366584.SAMN05216377_106254"/>
<feature type="transmembrane region" description="Helical" evidence="1">
    <location>
        <begin position="93"/>
        <end position="111"/>
    </location>
</feature>
<feature type="transmembrane region" description="Helical" evidence="1">
    <location>
        <begin position="12"/>
        <end position="33"/>
    </location>
</feature>
<evidence type="ECO:0000313" key="2">
    <source>
        <dbReference type="EMBL" id="SDF73832.1"/>
    </source>
</evidence>
<keyword evidence="1" id="KW-1133">Transmembrane helix</keyword>
<evidence type="ECO:0000256" key="1">
    <source>
        <dbReference type="SAM" id="Phobius"/>
    </source>
</evidence>
<evidence type="ECO:0008006" key="4">
    <source>
        <dbReference type="Google" id="ProtNLM"/>
    </source>
</evidence>
<dbReference type="AlphaFoldDB" id="A0A1G7NIR4"/>
<sequence length="129" mass="13855">MTTVPPRQVRAAAALVGVEALIGLVTGVLYLFFSGRGFGTRAAEASYFLLIAVALGAVAWFLWRGHHGARTPAIVAQLVTIPMIYNALRTGDYVVGIAGLFFVVATFMLLISEPSRRWAVGADEESRSE</sequence>
<evidence type="ECO:0000313" key="3">
    <source>
        <dbReference type="Proteomes" id="UP000198967"/>
    </source>
</evidence>
<dbReference type="RefSeq" id="WP_093082353.1">
    <property type="nucleotide sequence ID" value="NZ_FNBE01000006.1"/>
</dbReference>
<accession>A0A1G7NIR4</accession>
<proteinExistence type="predicted"/>
<dbReference type="OrthoDB" id="3694513at2"/>
<organism evidence="2 3">
    <name type="scientific">Pseudonocardia oroxyli</name>
    <dbReference type="NCBI Taxonomy" id="366584"/>
    <lineage>
        <taxon>Bacteria</taxon>
        <taxon>Bacillati</taxon>
        <taxon>Actinomycetota</taxon>
        <taxon>Actinomycetes</taxon>
        <taxon>Pseudonocardiales</taxon>
        <taxon>Pseudonocardiaceae</taxon>
        <taxon>Pseudonocardia</taxon>
    </lineage>
</organism>
<keyword evidence="3" id="KW-1185">Reference proteome</keyword>
<keyword evidence="1" id="KW-0812">Transmembrane</keyword>
<keyword evidence="1" id="KW-0472">Membrane</keyword>
<dbReference type="Proteomes" id="UP000198967">
    <property type="component" value="Unassembled WGS sequence"/>
</dbReference>
<name>A0A1G7NIR4_PSEOR</name>
<dbReference type="EMBL" id="FNBE01000006">
    <property type="protein sequence ID" value="SDF73832.1"/>
    <property type="molecule type" value="Genomic_DNA"/>
</dbReference>
<feature type="transmembrane region" description="Helical" evidence="1">
    <location>
        <begin position="45"/>
        <end position="63"/>
    </location>
</feature>